<protein>
    <submittedName>
        <fullName evidence="3">BolA family protein</fullName>
    </submittedName>
</protein>
<dbReference type="InterPro" id="IPR050961">
    <property type="entry name" value="BolA/IbaG_stress_morph_reg"/>
</dbReference>
<dbReference type="PANTHER" id="PTHR46229:SF2">
    <property type="entry name" value="BOLA-LIKE PROTEIN 1"/>
    <property type="match status" value="1"/>
</dbReference>
<evidence type="ECO:0000313" key="3">
    <source>
        <dbReference type="EMBL" id="MFC3716955.1"/>
    </source>
</evidence>
<keyword evidence="4" id="KW-1185">Reference proteome</keyword>
<comment type="caution">
    <text evidence="3">The sequence shown here is derived from an EMBL/GenBank/DDBJ whole genome shotgun (WGS) entry which is preliminary data.</text>
</comment>
<dbReference type="Gene3D" id="3.30.300.90">
    <property type="entry name" value="BolA-like"/>
    <property type="match status" value="1"/>
</dbReference>
<dbReference type="RefSeq" id="WP_386744480.1">
    <property type="nucleotide sequence ID" value="NZ_JBHRYA010000007.1"/>
</dbReference>
<dbReference type="Proteomes" id="UP001595705">
    <property type="component" value="Unassembled WGS sequence"/>
</dbReference>
<name>A0ABV7XLA4_9GAMM</name>
<evidence type="ECO:0000313" key="4">
    <source>
        <dbReference type="Proteomes" id="UP001595705"/>
    </source>
</evidence>
<comment type="similarity">
    <text evidence="1 2">Belongs to the BolA/IbaG family.</text>
</comment>
<accession>A0ABV7XLA4</accession>
<dbReference type="EMBL" id="JBHRYA010000007">
    <property type="protein sequence ID" value="MFC3716955.1"/>
    <property type="molecule type" value="Genomic_DNA"/>
</dbReference>
<gene>
    <name evidence="3" type="ORF">ACFONC_12405</name>
</gene>
<proteinExistence type="inferred from homology"/>
<dbReference type="PANTHER" id="PTHR46229">
    <property type="entry name" value="BOLA TRANSCRIPTION REGULATOR"/>
    <property type="match status" value="1"/>
</dbReference>
<dbReference type="InterPro" id="IPR002634">
    <property type="entry name" value="BolA"/>
</dbReference>
<dbReference type="Pfam" id="PF01722">
    <property type="entry name" value="BolA"/>
    <property type="match status" value="1"/>
</dbReference>
<reference evidence="4" key="1">
    <citation type="journal article" date="2019" name="Int. J. Syst. Evol. Microbiol.">
        <title>The Global Catalogue of Microorganisms (GCM) 10K type strain sequencing project: providing services to taxonomists for standard genome sequencing and annotation.</title>
        <authorList>
            <consortium name="The Broad Institute Genomics Platform"/>
            <consortium name="The Broad Institute Genome Sequencing Center for Infectious Disease"/>
            <person name="Wu L."/>
            <person name="Ma J."/>
        </authorList>
    </citation>
    <scope>NUCLEOTIDE SEQUENCE [LARGE SCALE GENOMIC DNA]</scope>
    <source>
        <strain evidence="4">KCTC 42441</strain>
    </source>
</reference>
<evidence type="ECO:0000256" key="1">
    <source>
        <dbReference type="ARBA" id="ARBA00005578"/>
    </source>
</evidence>
<dbReference type="PIRSF" id="PIRSF003113">
    <property type="entry name" value="BolA"/>
    <property type="match status" value="1"/>
</dbReference>
<dbReference type="InterPro" id="IPR036065">
    <property type="entry name" value="BolA-like_sf"/>
</dbReference>
<dbReference type="SUPFAM" id="SSF82657">
    <property type="entry name" value="BolA-like"/>
    <property type="match status" value="1"/>
</dbReference>
<organism evidence="3 4">
    <name type="scientific">Luteimonas soli</name>
    <dbReference type="NCBI Taxonomy" id="1648966"/>
    <lineage>
        <taxon>Bacteria</taxon>
        <taxon>Pseudomonadati</taxon>
        <taxon>Pseudomonadota</taxon>
        <taxon>Gammaproteobacteria</taxon>
        <taxon>Lysobacterales</taxon>
        <taxon>Lysobacteraceae</taxon>
        <taxon>Luteimonas</taxon>
    </lineage>
</organism>
<sequence>MDTNTIQQLIEQGLPGARVAVRGDDGVHFEALVVSDAFRGKLPLARHRLVYATLGELMGGEIHALALRTLTPEEHAPQQGGAEG</sequence>
<evidence type="ECO:0000256" key="2">
    <source>
        <dbReference type="RuleBase" id="RU003860"/>
    </source>
</evidence>